<dbReference type="OrthoDB" id="9808735at2"/>
<proteinExistence type="predicted"/>
<dbReference type="SUPFAM" id="SSF52821">
    <property type="entry name" value="Rhodanese/Cell cycle control phosphatase"/>
    <property type="match status" value="1"/>
</dbReference>
<dbReference type="KEGG" id="sgn:SGRA_1696"/>
<keyword evidence="3" id="KW-1185">Reference proteome</keyword>
<dbReference type="InterPro" id="IPR036873">
    <property type="entry name" value="Rhodanese-like_dom_sf"/>
</dbReference>
<dbReference type="SMART" id="SM00450">
    <property type="entry name" value="RHOD"/>
    <property type="match status" value="1"/>
</dbReference>
<dbReference type="PROSITE" id="PS50206">
    <property type="entry name" value="RHODANESE_3"/>
    <property type="match status" value="1"/>
</dbReference>
<protein>
    <submittedName>
        <fullName evidence="2">Rhodanese domain protein</fullName>
    </submittedName>
</protein>
<gene>
    <name evidence="2" type="ordered locus">SGRA_1696</name>
</gene>
<evidence type="ECO:0000313" key="3">
    <source>
        <dbReference type="Proteomes" id="UP000007519"/>
    </source>
</evidence>
<dbReference type="Gene3D" id="3.40.250.10">
    <property type="entry name" value="Rhodanese-like domain"/>
    <property type="match status" value="1"/>
</dbReference>
<dbReference type="STRING" id="984262.SGRA_1696"/>
<dbReference type="eggNOG" id="COG0607">
    <property type="taxonomic scope" value="Bacteria"/>
</dbReference>
<feature type="domain" description="Rhodanese" evidence="1">
    <location>
        <begin position="18"/>
        <end position="106"/>
    </location>
</feature>
<evidence type="ECO:0000259" key="1">
    <source>
        <dbReference type="PROSITE" id="PS50206"/>
    </source>
</evidence>
<dbReference type="AlphaFoldDB" id="H6LAE6"/>
<dbReference type="Proteomes" id="UP000007519">
    <property type="component" value="Chromosome"/>
</dbReference>
<dbReference type="RefSeq" id="WP_015692064.1">
    <property type="nucleotide sequence ID" value="NC_016940.1"/>
</dbReference>
<dbReference type="InterPro" id="IPR050229">
    <property type="entry name" value="GlpE_sulfurtransferase"/>
</dbReference>
<dbReference type="PANTHER" id="PTHR43031">
    <property type="entry name" value="FAD-DEPENDENT OXIDOREDUCTASE"/>
    <property type="match status" value="1"/>
</dbReference>
<accession>H6LAE6</accession>
<sequence>MEQVKAVNVQELKRMQDDQFDFQLIDLREADELDICHINGMHIPLGEIDVRAQEIARDKPVVLHCKTGRRSYMAALFLQQQHGFDNLYSLDGGIIAYAKEIDPNMTAY</sequence>
<reference evidence="2 3" key="1">
    <citation type="journal article" date="2012" name="Stand. Genomic Sci.">
        <title>Complete genome sequencing and analysis of Saprospira grandis str. Lewin, a predatory marine bacterium.</title>
        <authorList>
            <person name="Saw J.H."/>
            <person name="Yuryev A."/>
            <person name="Kanbe M."/>
            <person name="Hou S."/>
            <person name="Young A.G."/>
            <person name="Aizawa S."/>
            <person name="Alam M."/>
        </authorList>
    </citation>
    <scope>NUCLEOTIDE SEQUENCE [LARGE SCALE GENOMIC DNA]</scope>
    <source>
        <strain evidence="2 3">Lewin</strain>
    </source>
</reference>
<dbReference type="CDD" id="cd00158">
    <property type="entry name" value="RHOD"/>
    <property type="match status" value="1"/>
</dbReference>
<dbReference type="Pfam" id="PF00581">
    <property type="entry name" value="Rhodanese"/>
    <property type="match status" value="1"/>
</dbReference>
<dbReference type="EMBL" id="CP002831">
    <property type="protein sequence ID" value="AFC24431.1"/>
    <property type="molecule type" value="Genomic_DNA"/>
</dbReference>
<dbReference type="HOGENOM" id="CLU_089574_13_3_10"/>
<organism evidence="2 3">
    <name type="scientific">Saprospira grandis (strain Lewin)</name>
    <dbReference type="NCBI Taxonomy" id="984262"/>
    <lineage>
        <taxon>Bacteria</taxon>
        <taxon>Pseudomonadati</taxon>
        <taxon>Bacteroidota</taxon>
        <taxon>Saprospiria</taxon>
        <taxon>Saprospirales</taxon>
        <taxon>Saprospiraceae</taxon>
        <taxon>Saprospira</taxon>
    </lineage>
</organism>
<dbReference type="PANTHER" id="PTHR43031:SF1">
    <property type="entry name" value="PYRIDINE NUCLEOTIDE-DISULPHIDE OXIDOREDUCTASE"/>
    <property type="match status" value="1"/>
</dbReference>
<evidence type="ECO:0000313" key="2">
    <source>
        <dbReference type="EMBL" id="AFC24431.1"/>
    </source>
</evidence>
<dbReference type="InterPro" id="IPR001763">
    <property type="entry name" value="Rhodanese-like_dom"/>
</dbReference>
<name>H6LAE6_SAPGL</name>